<feature type="compositionally biased region" description="Basic residues" evidence="1">
    <location>
        <begin position="123"/>
        <end position="135"/>
    </location>
</feature>
<feature type="compositionally biased region" description="Basic and acidic residues" evidence="1">
    <location>
        <begin position="273"/>
        <end position="299"/>
    </location>
</feature>
<feature type="compositionally biased region" description="Acidic residues" evidence="1">
    <location>
        <begin position="207"/>
        <end position="225"/>
    </location>
</feature>
<dbReference type="EMBL" id="JAKIXB020000007">
    <property type="protein sequence ID" value="KAL1607156.1"/>
    <property type="molecule type" value="Genomic_DNA"/>
</dbReference>
<evidence type="ECO:0000256" key="1">
    <source>
        <dbReference type="SAM" id="MobiDB-lite"/>
    </source>
</evidence>
<reference evidence="2 3" key="1">
    <citation type="submission" date="2024-02" db="EMBL/GenBank/DDBJ databases">
        <title>De novo assembly and annotation of 12 fungi associated with fruit tree decline syndrome in Ontario, Canada.</title>
        <authorList>
            <person name="Sulman M."/>
            <person name="Ellouze W."/>
            <person name="Ilyukhin E."/>
        </authorList>
    </citation>
    <scope>NUCLEOTIDE SEQUENCE [LARGE SCALE GENOMIC DNA]</scope>
    <source>
        <strain evidence="2 3">M97-236</strain>
    </source>
</reference>
<sequence>MSWMDSWSRPSKSQATPPPLYLTIGDSVPYCHSCGRVIGDRKKTSGATEVKYCSQRCRHQKPGPIDRKIEATFAKLLEGATPESIKEEQEQAKNNNAESKDVGRKSLEKGDTADEDESSKFGKKDKKQHKKKVSKTKNTPKGDHRLTIDCTAVEELVFNREKDPEKVHGRRKNRRARGVVEKPEDWKSVDMVDHPPPALAGSKAAGAEEEVSSAEDTYSDSEPEEQGGIALENGNAAHADTRPDTIEYGYGGGKVRPPQDQSDINGSIGGEKGWAERQNETPEAKERRLEGQRRADQREMVRKAARRGCAFGFLTEGEEGVRGGEKGERRKCEAVMKGAVVEASFAKGEWGVRWREKI</sequence>
<evidence type="ECO:0000313" key="3">
    <source>
        <dbReference type="Proteomes" id="UP001521222"/>
    </source>
</evidence>
<dbReference type="Proteomes" id="UP001521222">
    <property type="component" value="Unassembled WGS sequence"/>
</dbReference>
<organism evidence="2 3">
    <name type="scientific">Nothophoma quercina</name>
    <dbReference type="NCBI Taxonomy" id="749835"/>
    <lineage>
        <taxon>Eukaryota</taxon>
        <taxon>Fungi</taxon>
        <taxon>Dikarya</taxon>
        <taxon>Ascomycota</taxon>
        <taxon>Pezizomycotina</taxon>
        <taxon>Dothideomycetes</taxon>
        <taxon>Pleosporomycetidae</taxon>
        <taxon>Pleosporales</taxon>
        <taxon>Pleosporineae</taxon>
        <taxon>Didymellaceae</taxon>
        <taxon>Nothophoma</taxon>
    </lineage>
</organism>
<feature type="compositionally biased region" description="Basic residues" evidence="1">
    <location>
        <begin position="168"/>
        <end position="177"/>
    </location>
</feature>
<accession>A0ABR3RRX3</accession>
<gene>
    <name evidence="2" type="ORF">SLS59_002860</name>
</gene>
<feature type="compositionally biased region" description="Basic and acidic residues" evidence="1">
    <location>
        <begin position="157"/>
        <end position="167"/>
    </location>
</feature>
<evidence type="ECO:0000313" key="2">
    <source>
        <dbReference type="EMBL" id="KAL1607156.1"/>
    </source>
</evidence>
<feature type="region of interest" description="Disordered" evidence="1">
    <location>
        <begin position="80"/>
        <end position="299"/>
    </location>
</feature>
<proteinExistence type="predicted"/>
<protein>
    <recommendedName>
        <fullName evidence="4">Chitinase</fullName>
    </recommendedName>
</protein>
<feature type="compositionally biased region" description="Basic and acidic residues" evidence="1">
    <location>
        <begin position="178"/>
        <end position="193"/>
    </location>
</feature>
<evidence type="ECO:0008006" key="4">
    <source>
        <dbReference type="Google" id="ProtNLM"/>
    </source>
</evidence>
<name>A0ABR3RRX3_9PLEO</name>
<feature type="compositionally biased region" description="Basic and acidic residues" evidence="1">
    <location>
        <begin position="98"/>
        <end position="122"/>
    </location>
</feature>
<keyword evidence="3" id="KW-1185">Reference proteome</keyword>
<comment type="caution">
    <text evidence="2">The sequence shown here is derived from an EMBL/GenBank/DDBJ whole genome shotgun (WGS) entry which is preliminary data.</text>
</comment>